<evidence type="ECO:0000313" key="3">
    <source>
        <dbReference type="Proteomes" id="UP000887575"/>
    </source>
</evidence>
<reference evidence="4" key="1">
    <citation type="submission" date="2024-02" db="UniProtKB">
        <authorList>
            <consortium name="WormBaseParasite"/>
        </authorList>
    </citation>
    <scope>IDENTIFICATION</scope>
</reference>
<keyword evidence="2" id="KW-0732">Signal</keyword>
<feature type="region of interest" description="Disordered" evidence="1">
    <location>
        <begin position="130"/>
        <end position="173"/>
    </location>
</feature>
<sequence length="173" mass="19505">MNRVIFVFLATSAAAFASELNECEAARDEHNKMNQLLAEKAAAEDNAFRKKPLPATELTGKRKEKCDKNKAAKLQHRACLRDSRQQRSKCVALAKCCQPVKQCQNDTTFKSKIVALRKTTKEKTKACRQATQKRAQATRVKKAKKANKGKKNKQNKNETSTVPAKNSLNKWKE</sequence>
<organism evidence="3 4">
    <name type="scientific">Mesorhabditis belari</name>
    <dbReference type="NCBI Taxonomy" id="2138241"/>
    <lineage>
        <taxon>Eukaryota</taxon>
        <taxon>Metazoa</taxon>
        <taxon>Ecdysozoa</taxon>
        <taxon>Nematoda</taxon>
        <taxon>Chromadorea</taxon>
        <taxon>Rhabditida</taxon>
        <taxon>Rhabditina</taxon>
        <taxon>Rhabditomorpha</taxon>
        <taxon>Rhabditoidea</taxon>
        <taxon>Rhabditidae</taxon>
        <taxon>Mesorhabditinae</taxon>
        <taxon>Mesorhabditis</taxon>
    </lineage>
</organism>
<proteinExistence type="predicted"/>
<feature type="compositionally biased region" description="Basic residues" evidence="1">
    <location>
        <begin position="139"/>
        <end position="154"/>
    </location>
</feature>
<feature type="signal peptide" evidence="2">
    <location>
        <begin position="1"/>
        <end position="17"/>
    </location>
</feature>
<feature type="compositionally biased region" description="Polar residues" evidence="1">
    <location>
        <begin position="158"/>
        <end position="173"/>
    </location>
</feature>
<dbReference type="WBParaSite" id="MBELARI_LOCUS1946">
    <property type="protein sequence ID" value="MBELARI_LOCUS1946"/>
    <property type="gene ID" value="MBELARI_LOCUS1946"/>
</dbReference>
<dbReference type="Proteomes" id="UP000887575">
    <property type="component" value="Unassembled WGS sequence"/>
</dbReference>
<dbReference type="AlphaFoldDB" id="A0AAF3F0Q1"/>
<protein>
    <submittedName>
        <fullName evidence="4">Uncharacterized protein</fullName>
    </submittedName>
</protein>
<name>A0AAF3F0Q1_9BILA</name>
<evidence type="ECO:0000256" key="1">
    <source>
        <dbReference type="SAM" id="MobiDB-lite"/>
    </source>
</evidence>
<keyword evidence="3" id="KW-1185">Reference proteome</keyword>
<accession>A0AAF3F0Q1</accession>
<evidence type="ECO:0000256" key="2">
    <source>
        <dbReference type="SAM" id="SignalP"/>
    </source>
</evidence>
<evidence type="ECO:0000313" key="4">
    <source>
        <dbReference type="WBParaSite" id="MBELARI_LOCUS1946"/>
    </source>
</evidence>
<feature type="chain" id="PRO_5041976478" evidence="2">
    <location>
        <begin position="18"/>
        <end position="173"/>
    </location>
</feature>